<dbReference type="Proteomes" id="UP000244874">
    <property type="component" value="Unassembled WGS sequence"/>
</dbReference>
<dbReference type="PANTHER" id="PTHR47199">
    <property type="entry name" value="PHOTOSYSTEM II STABILITY/ASSEMBLY FACTOR HCF136, CHLOROPLASTIC"/>
    <property type="match status" value="1"/>
</dbReference>
<evidence type="ECO:0000313" key="1">
    <source>
        <dbReference type="EMBL" id="PTU50966.1"/>
    </source>
</evidence>
<dbReference type="RefSeq" id="WP_108481042.1">
    <property type="nucleotide sequence ID" value="NZ_QANO01000130.1"/>
</dbReference>
<dbReference type="SUPFAM" id="SSF110296">
    <property type="entry name" value="Oligoxyloglucan reducing end-specific cellobiohydrolase"/>
    <property type="match status" value="1"/>
</dbReference>
<dbReference type="AlphaFoldDB" id="A0A2R7UGA3"/>
<dbReference type="CDD" id="cd15482">
    <property type="entry name" value="Sialidase_non-viral"/>
    <property type="match status" value="1"/>
</dbReference>
<accession>A0A2R7UGA3</accession>
<comment type="caution">
    <text evidence="1">The sequence shown here is derived from an EMBL/GenBank/DDBJ whole genome shotgun (WGS) entry which is preliminary data.</text>
</comment>
<dbReference type="GO" id="GO:0016787">
    <property type="term" value="F:hydrolase activity"/>
    <property type="evidence" value="ECO:0007669"/>
    <property type="project" value="UniProtKB-KW"/>
</dbReference>
<sequence>MKPASRQLTGYVMSAIVIAAVVFAFAPRQPAPLAVTEVLADRVQVNALISSGDRLIAVGERGTLLASRDSGRSWRASQPGAGRAVTLTGVAALSDQVLVAVGHDGWILRSGDAGQTWQEKHYDADLGEPLLGVWSADGKRVVAYGSYGKFLVSDDAGEHWAAREMPGDGAHFNGLDGDADGRQMLVGEQGLVLRSSDGGQHWQQLAAFYNGSLFGVVRLSANSWLAYGMRGHVFRSRDFGDSWERVEVGSSQPIYGHARLPGQAGLVLVGGGSRLIHLDAKGDLLGIDQLSGLGTLTSAVGLSGRHLLVAGERGVFQGAQPDVALSLEARP</sequence>
<reference evidence="1 2" key="1">
    <citation type="submission" date="2018-04" db="EMBL/GenBank/DDBJ databases">
        <authorList>
            <person name="Go L.Y."/>
            <person name="Mitchell J.A."/>
        </authorList>
    </citation>
    <scope>NUCLEOTIDE SEQUENCE [LARGE SCALE GENOMIC DNA]</scope>
    <source>
        <strain evidence="1 2">KCJK7865</strain>
    </source>
</reference>
<keyword evidence="1" id="KW-0378">Hydrolase</keyword>
<evidence type="ECO:0000313" key="2">
    <source>
        <dbReference type="Proteomes" id="UP000244874"/>
    </source>
</evidence>
<dbReference type="EMBL" id="QANO01000130">
    <property type="protein sequence ID" value="PTU50966.1"/>
    <property type="molecule type" value="Genomic_DNA"/>
</dbReference>
<proteinExistence type="predicted"/>
<dbReference type="Gene3D" id="2.130.10.10">
    <property type="entry name" value="YVTN repeat-like/Quinoprotein amine dehydrogenase"/>
    <property type="match status" value="1"/>
</dbReference>
<name>A0A2R7UGA3_PSEDL</name>
<dbReference type="InterPro" id="IPR015943">
    <property type="entry name" value="WD40/YVTN_repeat-like_dom_sf"/>
</dbReference>
<gene>
    <name evidence="1" type="ORF">DBB42_17465</name>
</gene>
<dbReference type="PANTHER" id="PTHR47199:SF2">
    <property type="entry name" value="PHOTOSYSTEM II STABILITY_ASSEMBLY FACTOR HCF136, CHLOROPLASTIC"/>
    <property type="match status" value="1"/>
</dbReference>
<protein>
    <submittedName>
        <fullName evidence="1">Glycosyl hydrolase</fullName>
    </submittedName>
</protein>
<organism evidence="1 2">
    <name type="scientific">Pseudomonas plecoglossicida</name>
    <dbReference type="NCBI Taxonomy" id="70775"/>
    <lineage>
        <taxon>Bacteria</taxon>
        <taxon>Pseudomonadati</taxon>
        <taxon>Pseudomonadota</taxon>
        <taxon>Gammaproteobacteria</taxon>
        <taxon>Pseudomonadales</taxon>
        <taxon>Pseudomonadaceae</taxon>
        <taxon>Pseudomonas</taxon>
    </lineage>
</organism>